<evidence type="ECO:0000313" key="6">
    <source>
        <dbReference type="Proteomes" id="UP000266841"/>
    </source>
</evidence>
<dbReference type="InterPro" id="IPR001931">
    <property type="entry name" value="Ribosomal_eS21"/>
</dbReference>
<dbReference type="OrthoDB" id="278325at2759"/>
<keyword evidence="6" id="KW-1185">Reference proteome</keyword>
<dbReference type="GO" id="GO:1990904">
    <property type="term" value="C:ribonucleoprotein complex"/>
    <property type="evidence" value="ECO:0007669"/>
    <property type="project" value="UniProtKB-KW"/>
</dbReference>
<protein>
    <recommendedName>
        <fullName evidence="7">40S ribosomal protein S21</fullName>
    </recommendedName>
</protein>
<feature type="region of interest" description="Disordered" evidence="4">
    <location>
        <begin position="1"/>
        <end position="52"/>
    </location>
</feature>
<keyword evidence="2" id="KW-0689">Ribosomal protein</keyword>
<dbReference type="GO" id="GO:0003735">
    <property type="term" value="F:structural constituent of ribosome"/>
    <property type="evidence" value="ECO:0007669"/>
    <property type="project" value="InterPro"/>
</dbReference>
<name>K0SVE7_THAOC</name>
<gene>
    <name evidence="5" type="ORF">THAOC_14227</name>
</gene>
<dbReference type="Pfam" id="PF01249">
    <property type="entry name" value="Ribosomal_S21e"/>
    <property type="match status" value="1"/>
</dbReference>
<dbReference type="InterPro" id="IPR038579">
    <property type="entry name" value="Ribosomal_eS21_sf"/>
</dbReference>
<evidence type="ECO:0000313" key="5">
    <source>
        <dbReference type="EMBL" id="EJK64981.1"/>
    </source>
</evidence>
<feature type="compositionally biased region" description="Acidic residues" evidence="4">
    <location>
        <begin position="1"/>
        <end position="46"/>
    </location>
</feature>
<keyword evidence="3" id="KW-0687">Ribonucleoprotein</keyword>
<dbReference type="GO" id="GO:0005840">
    <property type="term" value="C:ribosome"/>
    <property type="evidence" value="ECO:0007669"/>
    <property type="project" value="UniProtKB-KW"/>
</dbReference>
<dbReference type="AlphaFoldDB" id="K0SVE7"/>
<dbReference type="PANTHER" id="PTHR10442">
    <property type="entry name" value="40S RIBOSOMAL PROTEIN S21"/>
    <property type="match status" value="1"/>
</dbReference>
<dbReference type="eggNOG" id="KOG3486">
    <property type="taxonomic scope" value="Eukaryota"/>
</dbReference>
<evidence type="ECO:0008006" key="7">
    <source>
        <dbReference type="Google" id="ProtNLM"/>
    </source>
</evidence>
<organism evidence="5 6">
    <name type="scientific">Thalassiosira oceanica</name>
    <name type="common">Marine diatom</name>
    <dbReference type="NCBI Taxonomy" id="159749"/>
    <lineage>
        <taxon>Eukaryota</taxon>
        <taxon>Sar</taxon>
        <taxon>Stramenopiles</taxon>
        <taxon>Ochrophyta</taxon>
        <taxon>Bacillariophyta</taxon>
        <taxon>Coscinodiscophyceae</taxon>
        <taxon>Thalassiosirophycidae</taxon>
        <taxon>Thalassiosirales</taxon>
        <taxon>Thalassiosiraceae</taxon>
        <taxon>Thalassiosira</taxon>
    </lineage>
</organism>
<evidence type="ECO:0000256" key="3">
    <source>
        <dbReference type="ARBA" id="ARBA00023274"/>
    </source>
</evidence>
<comment type="caution">
    <text evidence="5">The sequence shown here is derived from an EMBL/GenBank/DDBJ whole genome shotgun (WGS) entry which is preliminary data.</text>
</comment>
<dbReference type="EMBL" id="AGNL01016610">
    <property type="protein sequence ID" value="EJK64981.1"/>
    <property type="molecule type" value="Genomic_DNA"/>
</dbReference>
<comment type="similarity">
    <text evidence="1">Belongs to the eukaryotic ribosomal protein eS21 family.</text>
</comment>
<evidence type="ECO:0000256" key="2">
    <source>
        <dbReference type="ARBA" id="ARBA00022980"/>
    </source>
</evidence>
<dbReference type="Proteomes" id="UP000266841">
    <property type="component" value="Unassembled WGS sequence"/>
</dbReference>
<dbReference type="Gene3D" id="3.30.1230.20">
    <property type="match status" value="1"/>
</dbReference>
<sequence length="222" mass="25093">GCNYNDDDDKEEAEEEDEEEEEEEDDDDNEDGEEEGGDEDDDEVHDEEALARPSDLRNVLTIDLYRHRLQRVTGDVCGPFVEGPPLDTWVDEGRTRYTADAQTRDSRTLGTSSTGHIADREWRGTELYGQKCRIAKDLTMQNENGENVDLYIPRKCSWTNRLIRAKDHGSVQINVANVDPVTGLYTGETTAYCLSGYIRDKSEGDMAFTALVEENDKKAAQE</sequence>
<feature type="non-terminal residue" evidence="5">
    <location>
        <position position="1"/>
    </location>
</feature>
<reference evidence="5 6" key="1">
    <citation type="journal article" date="2012" name="Genome Biol.">
        <title>Genome and low-iron response of an oceanic diatom adapted to chronic iron limitation.</title>
        <authorList>
            <person name="Lommer M."/>
            <person name="Specht M."/>
            <person name="Roy A.S."/>
            <person name="Kraemer L."/>
            <person name="Andreson R."/>
            <person name="Gutowska M.A."/>
            <person name="Wolf J."/>
            <person name="Bergner S.V."/>
            <person name="Schilhabel M.B."/>
            <person name="Klostermeier U.C."/>
            <person name="Beiko R.G."/>
            <person name="Rosenstiel P."/>
            <person name="Hippler M."/>
            <person name="Laroche J."/>
        </authorList>
    </citation>
    <scope>NUCLEOTIDE SEQUENCE [LARGE SCALE GENOMIC DNA]</scope>
    <source>
        <strain evidence="5 6">CCMP1005</strain>
    </source>
</reference>
<evidence type="ECO:0000256" key="1">
    <source>
        <dbReference type="ARBA" id="ARBA00010228"/>
    </source>
</evidence>
<dbReference type="GO" id="GO:0006412">
    <property type="term" value="P:translation"/>
    <property type="evidence" value="ECO:0007669"/>
    <property type="project" value="InterPro"/>
</dbReference>
<proteinExistence type="inferred from homology"/>
<accession>K0SVE7</accession>
<evidence type="ECO:0000256" key="4">
    <source>
        <dbReference type="SAM" id="MobiDB-lite"/>
    </source>
</evidence>
<dbReference type="FunFam" id="3.30.1230.20:FF:000008">
    <property type="entry name" value="40S ribosomal protein S21"/>
    <property type="match status" value="1"/>
</dbReference>